<dbReference type="PANTHER" id="PTHR33064">
    <property type="entry name" value="POL PROTEIN"/>
    <property type="match status" value="1"/>
</dbReference>
<dbReference type="EMBL" id="JH921444">
    <property type="protein sequence ID" value="EKD14907.1"/>
    <property type="molecule type" value="Genomic_DNA"/>
</dbReference>
<keyword evidence="3" id="KW-1185">Reference proteome</keyword>
<evidence type="ECO:0000313" key="3">
    <source>
        <dbReference type="Proteomes" id="UP000006753"/>
    </source>
</evidence>
<gene>
    <name evidence="2" type="ORF">MBM_07118</name>
</gene>
<dbReference type="InterPro" id="IPR043502">
    <property type="entry name" value="DNA/RNA_pol_sf"/>
</dbReference>
<dbReference type="SUPFAM" id="SSF56672">
    <property type="entry name" value="DNA/RNA polymerases"/>
    <property type="match status" value="1"/>
</dbReference>
<dbReference type="InterPro" id="IPR043128">
    <property type="entry name" value="Rev_trsase/Diguanyl_cyclase"/>
</dbReference>
<organism evidence="2 3">
    <name type="scientific">Marssonina brunnea f. sp. multigermtubi (strain MB_m1)</name>
    <name type="common">Marssonina leaf spot fungus</name>
    <dbReference type="NCBI Taxonomy" id="1072389"/>
    <lineage>
        <taxon>Eukaryota</taxon>
        <taxon>Fungi</taxon>
        <taxon>Dikarya</taxon>
        <taxon>Ascomycota</taxon>
        <taxon>Pezizomycotina</taxon>
        <taxon>Leotiomycetes</taxon>
        <taxon>Helotiales</taxon>
        <taxon>Drepanopezizaceae</taxon>
        <taxon>Drepanopeziza</taxon>
    </lineage>
</organism>
<dbReference type="OMA" id="ITEACAF"/>
<accession>K1WR82</accession>
<dbReference type="HOGENOM" id="CLU_1540386_0_0_1"/>
<dbReference type="PANTHER" id="PTHR33064:SF37">
    <property type="entry name" value="RIBONUCLEASE H"/>
    <property type="match status" value="1"/>
</dbReference>
<evidence type="ECO:0000313" key="2">
    <source>
        <dbReference type="EMBL" id="EKD14907.1"/>
    </source>
</evidence>
<dbReference type="KEGG" id="mbe:MBM_07118"/>
<proteinExistence type="predicted"/>
<protein>
    <submittedName>
        <fullName evidence="2">Polyprotein</fullName>
    </submittedName>
</protein>
<name>K1WR82_MARBU</name>
<feature type="region of interest" description="Disordered" evidence="1">
    <location>
        <begin position="121"/>
        <end position="143"/>
    </location>
</feature>
<sequence length="174" mass="19067">MPGLNIVGFVTDSEGRHAQKAKIEKILEWTRCDDITEACAFIGIAMYSRIWIKNFSTIAASIYATMKKGVKMESQQKAMQLLKEALLSAPALIKVDYGPEEDKIILTVDACLRSSIRMGTSMSATDAPSTKDKQRSPATGKVAVNNQSHVFDAEAIGAWKALEHAIRSTPSYID</sequence>
<dbReference type="InterPro" id="IPR051320">
    <property type="entry name" value="Viral_Replic_Matur_Polypro"/>
</dbReference>
<dbReference type="eggNOG" id="KOG0017">
    <property type="taxonomic scope" value="Eukaryota"/>
</dbReference>
<reference evidence="2 3" key="1">
    <citation type="journal article" date="2012" name="BMC Genomics">
        <title>Sequencing the genome of Marssonina brunnea reveals fungus-poplar co-evolution.</title>
        <authorList>
            <person name="Zhu S."/>
            <person name="Cao Y.-Z."/>
            <person name="Jiang C."/>
            <person name="Tan B.-Y."/>
            <person name="Wang Z."/>
            <person name="Feng S."/>
            <person name="Zhang L."/>
            <person name="Su X.-H."/>
            <person name="Brejova B."/>
            <person name="Vinar T."/>
            <person name="Xu M."/>
            <person name="Wang M.-X."/>
            <person name="Zhang S.-G."/>
            <person name="Huang M.-R."/>
            <person name="Wu R."/>
            <person name="Zhou Y."/>
        </authorList>
    </citation>
    <scope>NUCLEOTIDE SEQUENCE [LARGE SCALE GENOMIC DNA]</scope>
    <source>
        <strain evidence="2 3">MB_m1</strain>
    </source>
</reference>
<dbReference type="AlphaFoldDB" id="K1WR82"/>
<dbReference type="Proteomes" id="UP000006753">
    <property type="component" value="Unassembled WGS sequence"/>
</dbReference>
<dbReference type="Gene3D" id="3.30.70.270">
    <property type="match status" value="1"/>
</dbReference>
<evidence type="ECO:0000256" key="1">
    <source>
        <dbReference type="SAM" id="MobiDB-lite"/>
    </source>
</evidence>
<dbReference type="OrthoDB" id="5425374at2759"/>
<dbReference type="InParanoid" id="K1WR82"/>